<evidence type="ECO:0000313" key="2">
    <source>
        <dbReference type="EMBL" id="CAA6817130.1"/>
    </source>
</evidence>
<evidence type="ECO:0000259" key="1">
    <source>
        <dbReference type="Pfam" id="PF01471"/>
    </source>
</evidence>
<name>A0A6S6TKS7_9BACT</name>
<organism evidence="2">
    <name type="scientific">uncultured Sulfurovum sp</name>
    <dbReference type="NCBI Taxonomy" id="269237"/>
    <lineage>
        <taxon>Bacteria</taxon>
        <taxon>Pseudomonadati</taxon>
        <taxon>Campylobacterota</taxon>
        <taxon>Epsilonproteobacteria</taxon>
        <taxon>Campylobacterales</taxon>
        <taxon>Sulfurovaceae</taxon>
        <taxon>Sulfurovum</taxon>
        <taxon>environmental samples</taxon>
    </lineage>
</organism>
<dbReference type="Pfam" id="PF01471">
    <property type="entry name" value="PG_binding_1"/>
    <property type="match status" value="1"/>
</dbReference>
<accession>A0A6S6TKS7</accession>
<proteinExistence type="predicted"/>
<dbReference type="Gene3D" id="1.10.101.10">
    <property type="entry name" value="PGBD-like superfamily/PGBD"/>
    <property type="match status" value="1"/>
</dbReference>
<dbReference type="InterPro" id="IPR036366">
    <property type="entry name" value="PGBDSf"/>
</dbReference>
<dbReference type="EMBL" id="CACVAS010000103">
    <property type="protein sequence ID" value="CAA6817130.1"/>
    <property type="molecule type" value="Genomic_DNA"/>
</dbReference>
<feature type="domain" description="Peptidoglycan binding-like" evidence="1">
    <location>
        <begin position="37"/>
        <end position="91"/>
    </location>
</feature>
<dbReference type="AlphaFoldDB" id="A0A6S6TKS7"/>
<dbReference type="InterPro" id="IPR002477">
    <property type="entry name" value="Peptidoglycan-bd-like"/>
</dbReference>
<protein>
    <submittedName>
        <fullName evidence="2">Peptidoglycan binding protein</fullName>
    </submittedName>
</protein>
<reference evidence="2" key="1">
    <citation type="submission" date="2020-01" db="EMBL/GenBank/DDBJ databases">
        <authorList>
            <person name="Meier V. D."/>
            <person name="Meier V D."/>
        </authorList>
    </citation>
    <scope>NUCLEOTIDE SEQUENCE</scope>
    <source>
        <strain evidence="2">HLG_WM_MAG_01</strain>
    </source>
</reference>
<gene>
    <name evidence="2" type="ORF">HELGO_WM99401</name>
</gene>
<feature type="non-terminal residue" evidence="2">
    <location>
        <position position="1"/>
    </location>
</feature>
<sequence length="288" mass="30871">GNADDNSSADDNADDNAAVAVRPISKSVGKGGSNLLEDVKIVQTLLKKIGYNLGTSGPNGDGIDGDCGKTTIKHITDYQKKNFNFTPDGLISTTGNTWKKLSGGVTADPINNDNNDAGGASDEQPVVAGKYFSHKDADSVSISYGANALKMNAQATHLAKSIAAEAGLKSIRISSTTRTYADQARINYEQNSGAQIKKWYGIPVYNTWAQYKRENRSTAEYAAFLEARDKERGKVISKHLSGLCLDVTPYNAKFAAVCARLKPISGSGVKTFLKEKGCTHTEFTFKVT</sequence>